<evidence type="ECO:0000313" key="1">
    <source>
        <dbReference type="EMBL" id="AGY58381.1"/>
    </source>
</evidence>
<accession>U5QHI6</accession>
<organism evidence="1 2">
    <name type="scientific">Gloeobacter kilaueensis (strain ATCC BAA-2537 / CCAP 1431/1 / ULC 316 / JS1)</name>
    <dbReference type="NCBI Taxonomy" id="1183438"/>
    <lineage>
        <taxon>Bacteria</taxon>
        <taxon>Bacillati</taxon>
        <taxon>Cyanobacteriota</taxon>
        <taxon>Cyanophyceae</taxon>
        <taxon>Gloeobacterales</taxon>
        <taxon>Gloeobacteraceae</taxon>
        <taxon>Gloeobacter</taxon>
    </lineage>
</organism>
<proteinExistence type="predicted"/>
<sequence length="159" mass="17923">MYARGIGEDYLSALEAFVRAAIGAYRRGYSLERLKLELVASRKLTGNPALDANLAFSEEELGVRDLWLRLVYLALEMVGEPPPGEPLASNDPRADETGVELLVLGVIRAYRDGYTLDSFKFELLLEGRQFDDPEQAAILSQWMRIVFLCLQLREEPQNS</sequence>
<dbReference type="EMBL" id="CP003587">
    <property type="protein sequence ID" value="AGY58381.1"/>
    <property type="molecule type" value="Genomic_DNA"/>
</dbReference>
<name>U5QHI6_GLOK1</name>
<gene>
    <name evidence="1" type="ORF">GKIL_2135</name>
</gene>
<dbReference type="RefSeq" id="WP_023173522.1">
    <property type="nucleotide sequence ID" value="NC_022600.1"/>
</dbReference>
<protein>
    <submittedName>
        <fullName evidence="1">Uncharacterized protein</fullName>
    </submittedName>
</protein>
<dbReference type="HOGENOM" id="CLU_1658333_0_0_3"/>
<dbReference type="STRING" id="1183438.GKIL_2135"/>
<reference evidence="1 2" key="1">
    <citation type="journal article" date="2013" name="PLoS ONE">
        <title>Cultivation and Complete Genome Sequencing of Gloeobacter kilaueensis sp. nov., from a Lava Cave in Kilauea Caldera, Hawai'i.</title>
        <authorList>
            <person name="Saw J.H."/>
            <person name="Schatz M."/>
            <person name="Brown M.V."/>
            <person name="Kunkel D.D."/>
            <person name="Foster J.S."/>
            <person name="Shick H."/>
            <person name="Christensen S."/>
            <person name="Hou S."/>
            <person name="Wan X."/>
            <person name="Donachie S.P."/>
        </authorList>
    </citation>
    <scope>NUCLEOTIDE SEQUENCE [LARGE SCALE GENOMIC DNA]</scope>
    <source>
        <strain evidence="2">JS</strain>
    </source>
</reference>
<dbReference type="KEGG" id="glj:GKIL_2135"/>
<keyword evidence="2" id="KW-1185">Reference proteome</keyword>
<evidence type="ECO:0000313" key="2">
    <source>
        <dbReference type="Proteomes" id="UP000017396"/>
    </source>
</evidence>
<dbReference type="Proteomes" id="UP000017396">
    <property type="component" value="Chromosome"/>
</dbReference>
<dbReference type="AlphaFoldDB" id="U5QHI6"/>